<accession>A0ABQ7AL52</accession>
<organism evidence="2 3">
    <name type="scientific">Brassica cretica</name>
    <name type="common">Mustard</name>
    <dbReference type="NCBI Taxonomy" id="69181"/>
    <lineage>
        <taxon>Eukaryota</taxon>
        <taxon>Viridiplantae</taxon>
        <taxon>Streptophyta</taxon>
        <taxon>Embryophyta</taxon>
        <taxon>Tracheophyta</taxon>
        <taxon>Spermatophyta</taxon>
        <taxon>Magnoliopsida</taxon>
        <taxon>eudicotyledons</taxon>
        <taxon>Gunneridae</taxon>
        <taxon>Pentapetalae</taxon>
        <taxon>rosids</taxon>
        <taxon>malvids</taxon>
        <taxon>Brassicales</taxon>
        <taxon>Brassicaceae</taxon>
        <taxon>Brassiceae</taxon>
        <taxon>Brassica</taxon>
    </lineage>
</organism>
<feature type="transmembrane region" description="Helical" evidence="1">
    <location>
        <begin position="78"/>
        <end position="98"/>
    </location>
</feature>
<reference evidence="2 3" key="1">
    <citation type="journal article" date="2020" name="BMC Genomics">
        <title>Intraspecific diversification of the crop wild relative Brassica cretica Lam. using demographic model selection.</title>
        <authorList>
            <person name="Kioukis A."/>
            <person name="Michalopoulou V.A."/>
            <person name="Briers L."/>
            <person name="Pirintsos S."/>
            <person name="Studholme D.J."/>
            <person name="Pavlidis P."/>
            <person name="Sarris P.F."/>
        </authorList>
    </citation>
    <scope>NUCLEOTIDE SEQUENCE [LARGE SCALE GENOMIC DNA]</scope>
    <source>
        <strain evidence="3">cv. PFS-1207/04</strain>
    </source>
</reference>
<feature type="transmembrane region" description="Helical" evidence="1">
    <location>
        <begin position="133"/>
        <end position="156"/>
    </location>
</feature>
<keyword evidence="1" id="KW-1133">Transmembrane helix</keyword>
<keyword evidence="1" id="KW-0472">Membrane</keyword>
<dbReference type="Proteomes" id="UP000266723">
    <property type="component" value="Unassembled WGS sequence"/>
</dbReference>
<protein>
    <submittedName>
        <fullName evidence="2">Uncharacterized protein</fullName>
    </submittedName>
</protein>
<keyword evidence="1" id="KW-0812">Transmembrane</keyword>
<comment type="caution">
    <text evidence="2">The sequence shown here is derived from an EMBL/GenBank/DDBJ whole genome shotgun (WGS) entry which is preliminary data.</text>
</comment>
<proteinExistence type="predicted"/>
<evidence type="ECO:0000313" key="3">
    <source>
        <dbReference type="Proteomes" id="UP000266723"/>
    </source>
</evidence>
<keyword evidence="3" id="KW-1185">Reference proteome</keyword>
<dbReference type="EMBL" id="QGKV02002055">
    <property type="protein sequence ID" value="KAF3498439.1"/>
    <property type="molecule type" value="Genomic_DNA"/>
</dbReference>
<evidence type="ECO:0000256" key="1">
    <source>
        <dbReference type="SAM" id="Phobius"/>
    </source>
</evidence>
<sequence length="250" mass="28501">MNSWSLETDLVTWGLREDPGVVWGPRGRGGARRFSLDPEIVFGARRPLRPYRNPKVSSLDPEIFDWNPDVLKAGNPKVLLQILYIGPEIVWGTLGFLFRSGVCIRTRSSLGSRNILLFAGTVLRLPRQGYYRYLFGFCILPLGSWPLSSSYVVLYFCRKSLTGFRGCWCGCYDPSARLRCFPRLEKQDFDCYLYFTGPRCALGCTGVLHSFDSILRLAHTHSCFMSHTRFDFVDVPLFARVGQDQKSLET</sequence>
<evidence type="ECO:0000313" key="2">
    <source>
        <dbReference type="EMBL" id="KAF3498439.1"/>
    </source>
</evidence>
<gene>
    <name evidence="2" type="ORF">DY000_02052842</name>
</gene>
<name>A0ABQ7AL52_BRACR</name>